<dbReference type="KEGG" id="pcre:NCTC12858_01827"/>
<dbReference type="Proteomes" id="UP000249300">
    <property type="component" value="Chromosome 1"/>
</dbReference>
<protein>
    <submittedName>
        <fullName evidence="2">Protein of uncharacterized function (DUF2752)</fullName>
    </submittedName>
</protein>
<evidence type="ECO:0000313" key="2">
    <source>
        <dbReference type="EMBL" id="SQH73947.1"/>
    </source>
</evidence>
<dbReference type="AlphaFoldDB" id="A0A2X4Q1G4"/>
<dbReference type="Pfam" id="PF10825">
    <property type="entry name" value="DUF2752"/>
    <property type="match status" value="1"/>
</dbReference>
<keyword evidence="3" id="KW-1185">Reference proteome</keyword>
<gene>
    <name evidence="2" type="ORF">NCTC12858_01827</name>
</gene>
<reference evidence="2 3" key="1">
    <citation type="submission" date="2018-06" db="EMBL/GenBank/DDBJ databases">
        <authorList>
            <consortium name="Pathogen Informatics"/>
            <person name="Doyle S."/>
        </authorList>
    </citation>
    <scope>NUCLEOTIDE SEQUENCE [LARGE SCALE GENOMIC DNA]</scope>
    <source>
        <strain evidence="2 3">NCTC12858</strain>
    </source>
</reference>
<name>A0A2X4Q1G4_9PORP</name>
<keyword evidence="1" id="KW-0472">Membrane</keyword>
<feature type="transmembrane region" description="Helical" evidence="1">
    <location>
        <begin position="83"/>
        <end position="104"/>
    </location>
</feature>
<feature type="transmembrane region" description="Helical" evidence="1">
    <location>
        <begin position="21"/>
        <end position="40"/>
    </location>
</feature>
<accession>A0A2X4Q1G4</accession>
<sequence length="140" mass="16258">MSKFVRSGRFFSTIASLCHRMGRRWFLFLPIGLLPVIFFWESQPLHCPIRQLTGYPCPGCGTLRALRLLLQGDWFAAVEMNPLAVLFAFYLLFSSLFYLFYLLSGSEFWHPNRRRVPPWGLAFLILLVIANGIRNIILMD</sequence>
<dbReference type="RefSeq" id="WP_081711882.1">
    <property type="nucleotide sequence ID" value="NZ_JQJB01000006.1"/>
</dbReference>
<evidence type="ECO:0000313" key="3">
    <source>
        <dbReference type="Proteomes" id="UP000249300"/>
    </source>
</evidence>
<dbReference type="InterPro" id="IPR021215">
    <property type="entry name" value="DUF2752"/>
</dbReference>
<feature type="transmembrane region" description="Helical" evidence="1">
    <location>
        <begin position="116"/>
        <end position="137"/>
    </location>
</feature>
<evidence type="ECO:0000256" key="1">
    <source>
        <dbReference type="SAM" id="Phobius"/>
    </source>
</evidence>
<keyword evidence="1" id="KW-1133">Transmembrane helix</keyword>
<organism evidence="2 3">
    <name type="scientific">Porphyromonas crevioricanis</name>
    <dbReference type="NCBI Taxonomy" id="393921"/>
    <lineage>
        <taxon>Bacteria</taxon>
        <taxon>Pseudomonadati</taxon>
        <taxon>Bacteroidota</taxon>
        <taxon>Bacteroidia</taxon>
        <taxon>Bacteroidales</taxon>
        <taxon>Porphyromonadaceae</taxon>
        <taxon>Porphyromonas</taxon>
    </lineage>
</organism>
<proteinExistence type="predicted"/>
<keyword evidence="1" id="KW-0812">Transmembrane</keyword>
<dbReference type="EMBL" id="LS483447">
    <property type="protein sequence ID" value="SQH73947.1"/>
    <property type="molecule type" value="Genomic_DNA"/>
</dbReference>